<protein>
    <submittedName>
        <fullName evidence="1">Uncharacterized protein</fullName>
    </submittedName>
</protein>
<reference evidence="1 2" key="1">
    <citation type="submission" date="2024-04" db="EMBL/GenBank/DDBJ databases">
        <authorList>
            <person name="Fracassetti M."/>
        </authorList>
    </citation>
    <scope>NUCLEOTIDE SEQUENCE [LARGE SCALE GENOMIC DNA]</scope>
</reference>
<dbReference type="EMBL" id="OZ034822">
    <property type="protein sequence ID" value="CAL1413887.1"/>
    <property type="molecule type" value="Genomic_DNA"/>
</dbReference>
<name>A0AAV2GUD8_9ROSI</name>
<dbReference type="AlphaFoldDB" id="A0AAV2GUD8"/>
<dbReference type="Proteomes" id="UP001497516">
    <property type="component" value="Chromosome 9"/>
</dbReference>
<evidence type="ECO:0000313" key="2">
    <source>
        <dbReference type="Proteomes" id="UP001497516"/>
    </source>
</evidence>
<proteinExistence type="predicted"/>
<accession>A0AAV2GUD8</accession>
<evidence type="ECO:0000313" key="1">
    <source>
        <dbReference type="EMBL" id="CAL1413887.1"/>
    </source>
</evidence>
<keyword evidence="2" id="KW-1185">Reference proteome</keyword>
<organism evidence="1 2">
    <name type="scientific">Linum trigynum</name>
    <dbReference type="NCBI Taxonomy" id="586398"/>
    <lineage>
        <taxon>Eukaryota</taxon>
        <taxon>Viridiplantae</taxon>
        <taxon>Streptophyta</taxon>
        <taxon>Embryophyta</taxon>
        <taxon>Tracheophyta</taxon>
        <taxon>Spermatophyta</taxon>
        <taxon>Magnoliopsida</taxon>
        <taxon>eudicotyledons</taxon>
        <taxon>Gunneridae</taxon>
        <taxon>Pentapetalae</taxon>
        <taxon>rosids</taxon>
        <taxon>fabids</taxon>
        <taxon>Malpighiales</taxon>
        <taxon>Linaceae</taxon>
        <taxon>Linum</taxon>
    </lineage>
</organism>
<gene>
    <name evidence="1" type="ORF">LTRI10_LOCUS53084</name>
</gene>
<sequence length="166" mass="18108">MLGIAAAGPLDPVREYNAVAEIDDCGPLMLVVSRLPPSQRRIDRIQILATVRVVAVTRGPRPEPADDLAVVAPLGPAAVDEVDWTDGEVTVDWTESKCRQGNLFLHRLLFFLLLLRRLSCVLQIFRVPDGGLLAREEEDGIIGRCGGFFHRDILEIGEIVASVGDG</sequence>